<name>A0A0F9LUT0_9ZZZZ</name>
<evidence type="ECO:0008006" key="2">
    <source>
        <dbReference type="Google" id="ProtNLM"/>
    </source>
</evidence>
<evidence type="ECO:0000313" key="1">
    <source>
        <dbReference type="EMBL" id="KKM98894.1"/>
    </source>
</evidence>
<sequence length="429" mass="48366">MAGKWPQLKFHPDQYAYWTSKKKFNYLPCGRQSGKTELAMRKLVRHLPVKKDWPDPRYFYAGPTYAQCKKVAWNRILDLIPPNWIAGEPSVSELSIKTVFGSELFLAGLDKPQRIEGLIMDGGVIDENSDIKPKTFDLSILPTLIWRDGWVDFIGIPKRFGIGATEYQNKCKKAAKGELPDSAVFAWPSAGIVPDDYLEMCRSTMDIRDFEEQFKATWLSASGGVFHAFDSEFNVRPCSYDPNLPIVVGSDFNVNPMAWILGHLKGETFEIFDEIWVRNTNTPATLDILLSRYADHKGGFQMYGDASARGRHTSAYMTDYNHIAQDIRLKKLGRTMHYIRSNPPVADRFATTNARICSGDGVRHVFIDKKCTHLILDLESRGYKPGTREADDSGDTGHPTDALGYVLHKKFPLSLTISNSQIITITQGA</sequence>
<gene>
    <name evidence="1" type="ORF">LCGC14_1153320</name>
</gene>
<organism evidence="1">
    <name type="scientific">marine sediment metagenome</name>
    <dbReference type="NCBI Taxonomy" id="412755"/>
    <lineage>
        <taxon>unclassified sequences</taxon>
        <taxon>metagenomes</taxon>
        <taxon>ecological metagenomes</taxon>
    </lineage>
</organism>
<comment type="caution">
    <text evidence="1">The sequence shown here is derived from an EMBL/GenBank/DDBJ whole genome shotgun (WGS) entry which is preliminary data.</text>
</comment>
<accession>A0A0F9LUT0</accession>
<dbReference type="Gene3D" id="3.30.420.280">
    <property type="match status" value="1"/>
</dbReference>
<dbReference type="Gene3D" id="3.40.50.300">
    <property type="entry name" value="P-loop containing nucleotide triphosphate hydrolases"/>
    <property type="match status" value="1"/>
</dbReference>
<reference evidence="1" key="1">
    <citation type="journal article" date="2015" name="Nature">
        <title>Complex archaea that bridge the gap between prokaryotes and eukaryotes.</title>
        <authorList>
            <person name="Spang A."/>
            <person name="Saw J.H."/>
            <person name="Jorgensen S.L."/>
            <person name="Zaremba-Niedzwiedzka K."/>
            <person name="Martijn J."/>
            <person name="Lind A.E."/>
            <person name="van Eijk R."/>
            <person name="Schleper C."/>
            <person name="Guy L."/>
            <person name="Ettema T.J."/>
        </authorList>
    </citation>
    <scope>NUCLEOTIDE SEQUENCE</scope>
</reference>
<dbReference type="AlphaFoldDB" id="A0A0F9LUT0"/>
<dbReference type="EMBL" id="LAZR01005563">
    <property type="protein sequence ID" value="KKM98894.1"/>
    <property type="molecule type" value="Genomic_DNA"/>
</dbReference>
<protein>
    <recommendedName>
        <fullName evidence="2">Terminase large subunit gp17-like C-terminal domain-containing protein</fullName>
    </recommendedName>
</protein>
<dbReference type="InterPro" id="IPR027417">
    <property type="entry name" value="P-loop_NTPase"/>
</dbReference>
<proteinExistence type="predicted"/>